<dbReference type="HAMAP" id="MF_02128">
    <property type="entry name" value="TMP_kinase"/>
    <property type="match status" value="1"/>
</dbReference>
<evidence type="ECO:0000313" key="5">
    <source>
        <dbReference type="EMBL" id="MCW3786979.1"/>
    </source>
</evidence>
<feature type="binding site" evidence="2">
    <location>
        <position position="127"/>
    </location>
    <ligand>
        <name>Mg(2+)</name>
        <dbReference type="ChEBI" id="CHEBI:18420"/>
        <label>1</label>
    </ligand>
</feature>
<dbReference type="PANTHER" id="PTHR30270:SF0">
    <property type="entry name" value="THIAMINE-MONOPHOSPHATE KINASE"/>
    <property type="match status" value="1"/>
</dbReference>
<keyword evidence="2" id="KW-0460">Magnesium</keyword>
<dbReference type="AlphaFoldDB" id="A0AAE3M4H3"/>
<gene>
    <name evidence="2 5" type="primary">thiL</name>
    <name evidence="5" type="ORF">OM075_10900</name>
</gene>
<dbReference type="GO" id="GO:0009229">
    <property type="term" value="P:thiamine diphosphate biosynthetic process"/>
    <property type="evidence" value="ECO:0007669"/>
    <property type="project" value="UniProtKB-UniRule"/>
</dbReference>
<dbReference type="Proteomes" id="UP001209229">
    <property type="component" value="Unassembled WGS sequence"/>
</dbReference>
<feature type="binding site" evidence="2">
    <location>
        <position position="57"/>
    </location>
    <ligand>
        <name>substrate</name>
    </ligand>
</feature>
<feature type="binding site" evidence="2">
    <location>
        <position position="79"/>
    </location>
    <ligand>
        <name>Mg(2+)</name>
        <dbReference type="ChEBI" id="CHEBI:18420"/>
        <label>3</label>
    </ligand>
</feature>
<dbReference type="RefSeq" id="WP_301190544.1">
    <property type="nucleotide sequence ID" value="NZ_JAPDPJ010000022.1"/>
</dbReference>
<dbReference type="GO" id="GO:0009030">
    <property type="term" value="F:thiamine-phosphate kinase activity"/>
    <property type="evidence" value="ECO:0007669"/>
    <property type="project" value="UniProtKB-UniRule"/>
</dbReference>
<accession>A0AAE3M4H3</accession>
<keyword evidence="6" id="KW-1185">Reference proteome</keyword>
<feature type="domain" description="PurM-like C-terminal" evidence="4">
    <location>
        <begin position="157"/>
        <end position="310"/>
    </location>
</feature>
<dbReference type="InterPro" id="IPR016188">
    <property type="entry name" value="PurM-like_N"/>
</dbReference>
<organism evidence="5 6">
    <name type="scientific">Plebeiibacterium sediminum</name>
    <dbReference type="NCBI Taxonomy" id="2992112"/>
    <lineage>
        <taxon>Bacteria</taxon>
        <taxon>Pseudomonadati</taxon>
        <taxon>Bacteroidota</taxon>
        <taxon>Bacteroidia</taxon>
        <taxon>Marinilabiliales</taxon>
        <taxon>Marinilabiliaceae</taxon>
        <taxon>Plebeiibacterium</taxon>
    </lineage>
</organism>
<dbReference type="Pfam" id="PF02769">
    <property type="entry name" value="AIRS_C"/>
    <property type="match status" value="1"/>
</dbReference>
<keyword evidence="2 5" id="KW-0808">Transferase</keyword>
<dbReference type="InterPro" id="IPR006283">
    <property type="entry name" value="ThiL-like"/>
</dbReference>
<evidence type="ECO:0000256" key="1">
    <source>
        <dbReference type="ARBA" id="ARBA00022977"/>
    </source>
</evidence>
<dbReference type="Gene3D" id="3.90.650.10">
    <property type="entry name" value="PurM-like C-terminal domain"/>
    <property type="match status" value="1"/>
</dbReference>
<keyword evidence="2" id="KW-0067">ATP-binding</keyword>
<keyword evidence="2" id="KW-0479">Metal-binding</keyword>
<keyword evidence="1 2" id="KW-0784">Thiamine biosynthesis</keyword>
<dbReference type="EC" id="2.7.4.16" evidence="2"/>
<feature type="binding site" evidence="2">
    <location>
        <position position="272"/>
    </location>
    <ligand>
        <name>substrate</name>
    </ligand>
</feature>
<feature type="binding site" evidence="2">
    <location>
        <begin position="126"/>
        <end position="127"/>
    </location>
    <ligand>
        <name>ATP</name>
        <dbReference type="ChEBI" id="CHEBI:30616"/>
    </ligand>
</feature>
<dbReference type="NCBIfam" id="TIGR01379">
    <property type="entry name" value="thiL"/>
    <property type="match status" value="1"/>
</dbReference>
<feature type="binding site" evidence="2">
    <location>
        <position position="329"/>
    </location>
    <ligand>
        <name>substrate</name>
    </ligand>
</feature>
<feature type="binding site" evidence="2">
    <location>
        <position position="153"/>
    </location>
    <ligand>
        <name>ATP</name>
        <dbReference type="ChEBI" id="CHEBI:30616"/>
    </ligand>
</feature>
<dbReference type="PANTHER" id="PTHR30270">
    <property type="entry name" value="THIAMINE-MONOPHOSPHATE KINASE"/>
    <property type="match status" value="1"/>
</dbReference>
<keyword evidence="2" id="KW-0547">Nucleotide-binding</keyword>
<evidence type="ECO:0000259" key="3">
    <source>
        <dbReference type="Pfam" id="PF00586"/>
    </source>
</evidence>
<sequence length="333" mass="36806">MQLKEIGEFGFIERFKPHFNDLLSGDIIGIGDDCAIIPANENEDWIVTTDLLMEDVHFLRQSISPFQLGYKSLAVNLSDIAAMGGTPIGSFLSIAIPKDLDVEYLDRFMEGYHKLSQKYNTALLGGDTTKSLKHLAINVTVIGKCSKGKARKRSDAKIGDVICVTGSLGDSAGGLQLLLDGVRTNTFHDYLLNKHHQPEPQIKEGIFLAKENGVNAMMDISDGISSDLKHILKASKVSAEVDIQSIPISDELRNESVKYNWNAIEKATSGGEDYELLLTVDPKDYDRVSKDFKMQFLKPLIKIGTITEGNPEINWTDKGKIIELSASGFNHFK</sequence>
<feature type="binding site" evidence="2">
    <location>
        <position position="33"/>
    </location>
    <ligand>
        <name>Mg(2+)</name>
        <dbReference type="ChEBI" id="CHEBI:18420"/>
        <label>4</label>
    </ligand>
</feature>
<feature type="binding site" evidence="2">
    <location>
        <position position="222"/>
    </location>
    <ligand>
        <name>Mg(2+)</name>
        <dbReference type="ChEBI" id="CHEBI:18420"/>
        <label>5</label>
    </ligand>
</feature>
<dbReference type="SUPFAM" id="SSF55326">
    <property type="entry name" value="PurM N-terminal domain-like"/>
    <property type="match status" value="1"/>
</dbReference>
<comment type="catalytic activity">
    <reaction evidence="2">
        <text>thiamine phosphate + ATP = thiamine diphosphate + ADP</text>
        <dbReference type="Rhea" id="RHEA:15913"/>
        <dbReference type="ChEBI" id="CHEBI:30616"/>
        <dbReference type="ChEBI" id="CHEBI:37575"/>
        <dbReference type="ChEBI" id="CHEBI:58937"/>
        <dbReference type="ChEBI" id="CHEBI:456216"/>
        <dbReference type="EC" id="2.7.4.16"/>
    </reaction>
</comment>
<comment type="similarity">
    <text evidence="2">Belongs to the thiamine-monophosphate kinase family.</text>
</comment>
<comment type="function">
    <text evidence="2">Catalyzes the ATP-dependent phosphorylation of thiamine-monophosphate (TMP) to form thiamine-pyrophosphate (TPP), the active form of vitamin B1.</text>
</comment>
<dbReference type="InterPro" id="IPR010918">
    <property type="entry name" value="PurM-like_C_dom"/>
</dbReference>
<feature type="binding site" evidence="2">
    <location>
        <position position="221"/>
    </location>
    <ligand>
        <name>ATP</name>
        <dbReference type="ChEBI" id="CHEBI:30616"/>
    </ligand>
</feature>
<name>A0AAE3M4H3_9BACT</name>
<dbReference type="GO" id="GO:0009228">
    <property type="term" value="P:thiamine biosynthetic process"/>
    <property type="evidence" value="ECO:0007669"/>
    <property type="project" value="UniProtKB-KW"/>
</dbReference>
<evidence type="ECO:0000259" key="4">
    <source>
        <dbReference type="Pfam" id="PF02769"/>
    </source>
</evidence>
<proteinExistence type="inferred from homology"/>
<feature type="binding site" evidence="2">
    <location>
        <position position="50"/>
    </location>
    <ligand>
        <name>Mg(2+)</name>
        <dbReference type="ChEBI" id="CHEBI:18420"/>
        <label>1</label>
    </ligand>
</feature>
<comment type="caution">
    <text evidence="2">Lacks conserved residue(s) required for the propagation of feature annotation.</text>
</comment>
<feature type="binding site" evidence="2">
    <location>
        <position position="79"/>
    </location>
    <ligand>
        <name>Mg(2+)</name>
        <dbReference type="ChEBI" id="CHEBI:18420"/>
        <label>2</label>
    </ligand>
</feature>
<feature type="binding site" evidence="2">
    <location>
        <position position="219"/>
    </location>
    <ligand>
        <name>Mg(2+)</name>
        <dbReference type="ChEBI" id="CHEBI:18420"/>
        <label>3</label>
    </ligand>
</feature>
<dbReference type="SUPFAM" id="SSF56042">
    <property type="entry name" value="PurM C-terminal domain-like"/>
    <property type="match status" value="1"/>
</dbReference>
<feature type="binding site" evidence="2">
    <location>
        <position position="49"/>
    </location>
    <ligand>
        <name>Mg(2+)</name>
        <dbReference type="ChEBI" id="CHEBI:18420"/>
        <label>1</label>
    </ligand>
</feature>
<dbReference type="GO" id="GO:0000287">
    <property type="term" value="F:magnesium ion binding"/>
    <property type="evidence" value="ECO:0007669"/>
    <property type="project" value="UniProtKB-UniRule"/>
</dbReference>
<evidence type="ECO:0000313" key="6">
    <source>
        <dbReference type="Proteomes" id="UP001209229"/>
    </source>
</evidence>
<dbReference type="Gene3D" id="3.30.1330.10">
    <property type="entry name" value="PurM-like, N-terminal domain"/>
    <property type="match status" value="1"/>
</dbReference>
<feature type="domain" description="PurM-like N-terminal" evidence="3">
    <location>
        <begin position="31"/>
        <end position="144"/>
    </location>
</feature>
<comment type="miscellaneous">
    <text evidence="2">Reaction mechanism of ThiL seems to utilize a direct, inline transfer of the gamma-phosphate of ATP to TMP rather than a phosphorylated enzyme intermediate.</text>
</comment>
<dbReference type="EMBL" id="JAPDPJ010000022">
    <property type="protein sequence ID" value="MCW3786979.1"/>
    <property type="molecule type" value="Genomic_DNA"/>
</dbReference>
<dbReference type="CDD" id="cd02194">
    <property type="entry name" value="ThiL"/>
    <property type="match status" value="1"/>
</dbReference>
<feature type="binding site" evidence="2">
    <location>
        <position position="33"/>
    </location>
    <ligand>
        <name>Mg(2+)</name>
        <dbReference type="ChEBI" id="CHEBI:18420"/>
        <label>3</label>
    </ligand>
</feature>
<reference evidence="5" key="1">
    <citation type="submission" date="2022-10" db="EMBL/GenBank/DDBJ databases">
        <authorList>
            <person name="Yu W.X."/>
        </authorList>
    </citation>
    <scope>NUCLEOTIDE SEQUENCE</scope>
    <source>
        <strain evidence="5">AAT</strain>
    </source>
</reference>
<dbReference type="PIRSF" id="PIRSF005303">
    <property type="entry name" value="Thiam_monoph_kin"/>
    <property type="match status" value="1"/>
</dbReference>
<comment type="pathway">
    <text evidence="2">Cofactor biosynthesis; thiamine diphosphate biosynthesis; thiamine diphosphate from thiamine phosphate: step 1/1.</text>
</comment>
<dbReference type="InterPro" id="IPR036921">
    <property type="entry name" value="PurM-like_N_sf"/>
</dbReference>
<comment type="caution">
    <text evidence="5">The sequence shown here is derived from an EMBL/GenBank/DDBJ whole genome shotgun (WGS) entry which is preliminary data.</text>
</comment>
<dbReference type="Pfam" id="PF00586">
    <property type="entry name" value="AIRS"/>
    <property type="match status" value="1"/>
</dbReference>
<feature type="binding site" evidence="2">
    <location>
        <position position="50"/>
    </location>
    <ligand>
        <name>Mg(2+)</name>
        <dbReference type="ChEBI" id="CHEBI:18420"/>
        <label>2</label>
    </ligand>
</feature>
<feature type="binding site" evidence="2">
    <location>
        <position position="79"/>
    </location>
    <ligand>
        <name>Mg(2+)</name>
        <dbReference type="ChEBI" id="CHEBI:18420"/>
        <label>4</label>
    </ligand>
</feature>
<feature type="binding site" evidence="2">
    <location>
        <position position="48"/>
    </location>
    <ligand>
        <name>Mg(2+)</name>
        <dbReference type="ChEBI" id="CHEBI:18420"/>
        <label>4</label>
    </ligand>
</feature>
<evidence type="ECO:0000256" key="2">
    <source>
        <dbReference type="HAMAP-Rule" id="MF_02128"/>
    </source>
</evidence>
<dbReference type="GO" id="GO:0005524">
    <property type="term" value="F:ATP binding"/>
    <property type="evidence" value="ECO:0007669"/>
    <property type="project" value="UniProtKB-UniRule"/>
</dbReference>
<keyword evidence="2 5" id="KW-0418">Kinase</keyword>
<dbReference type="InterPro" id="IPR036676">
    <property type="entry name" value="PurM-like_C_sf"/>
</dbReference>
<protein>
    <recommendedName>
        <fullName evidence="2">Thiamine-monophosphate kinase</fullName>
        <shortName evidence="2">TMP kinase</shortName>
        <shortName evidence="2">Thiamine-phosphate kinase</shortName>
        <ecNumber evidence="2">2.7.4.16</ecNumber>
    </recommendedName>
</protein>